<dbReference type="Pfam" id="PF07715">
    <property type="entry name" value="Plug"/>
    <property type="match status" value="1"/>
</dbReference>
<dbReference type="SUPFAM" id="SSF56935">
    <property type="entry name" value="Porins"/>
    <property type="match status" value="1"/>
</dbReference>
<feature type="short sequence motif" description="TonB C-terminal box" evidence="10">
    <location>
        <begin position="1049"/>
        <end position="1066"/>
    </location>
</feature>
<evidence type="ECO:0000313" key="14">
    <source>
        <dbReference type="EMBL" id="QKG70190.1"/>
    </source>
</evidence>
<evidence type="ECO:0000256" key="1">
    <source>
        <dbReference type="ARBA" id="ARBA00004571"/>
    </source>
</evidence>
<name>A0A7D3X9L8_9SPHN</name>
<dbReference type="AlphaFoldDB" id="A0A7D3X9L8"/>
<dbReference type="PROSITE" id="PS01156">
    <property type="entry name" value="TONB_DEPENDENT_REC_2"/>
    <property type="match status" value="1"/>
</dbReference>
<evidence type="ECO:0000256" key="8">
    <source>
        <dbReference type="ARBA" id="ARBA00023237"/>
    </source>
</evidence>
<dbReference type="InterPro" id="IPR037066">
    <property type="entry name" value="Plug_dom_sf"/>
</dbReference>
<evidence type="ECO:0000256" key="2">
    <source>
        <dbReference type="ARBA" id="ARBA00022448"/>
    </source>
</evidence>
<dbReference type="Pfam" id="PF00593">
    <property type="entry name" value="TonB_dep_Rec_b-barrel"/>
    <property type="match status" value="1"/>
</dbReference>
<evidence type="ECO:0000259" key="13">
    <source>
        <dbReference type="Pfam" id="PF07715"/>
    </source>
</evidence>
<dbReference type="KEGG" id="emv:HQR01_01720"/>
<protein>
    <submittedName>
        <fullName evidence="14">TonB-dependent receptor</fullName>
    </submittedName>
</protein>
<evidence type="ECO:0000256" key="11">
    <source>
        <dbReference type="RuleBase" id="RU003357"/>
    </source>
</evidence>
<keyword evidence="7 9" id="KW-0472">Membrane</keyword>
<dbReference type="Proteomes" id="UP000504693">
    <property type="component" value="Chromosome"/>
</dbReference>
<keyword evidence="6 11" id="KW-0798">TonB box</keyword>
<keyword evidence="5" id="KW-0732">Signal</keyword>
<dbReference type="PROSITE" id="PS52016">
    <property type="entry name" value="TONB_DEPENDENT_REC_3"/>
    <property type="match status" value="1"/>
</dbReference>
<comment type="similarity">
    <text evidence="9 11">Belongs to the TonB-dependent receptor family.</text>
</comment>
<proteinExistence type="inferred from homology"/>
<dbReference type="PANTHER" id="PTHR47234:SF2">
    <property type="entry name" value="TONB-DEPENDENT RECEPTOR"/>
    <property type="match status" value="1"/>
</dbReference>
<keyword evidence="8 9" id="KW-0998">Cell outer membrane</keyword>
<dbReference type="Gene3D" id="2.170.130.10">
    <property type="entry name" value="TonB-dependent receptor, plug domain"/>
    <property type="match status" value="1"/>
</dbReference>
<evidence type="ECO:0000256" key="6">
    <source>
        <dbReference type="ARBA" id="ARBA00023077"/>
    </source>
</evidence>
<keyword evidence="15" id="KW-1185">Reference proteome</keyword>
<reference evidence="14 15" key="1">
    <citation type="submission" date="2020-05" db="EMBL/GenBank/DDBJ databases">
        <title>Erythrobacter mangrovi sp. nov., isolated from rhizosphere soil of mangrove plant (Kandelia candel).</title>
        <authorList>
            <person name="Ye Y.H."/>
        </authorList>
    </citation>
    <scope>NUCLEOTIDE SEQUENCE [LARGE SCALE GENOMIC DNA]</scope>
    <source>
        <strain evidence="14 15">EB310</strain>
    </source>
</reference>
<evidence type="ECO:0000256" key="7">
    <source>
        <dbReference type="ARBA" id="ARBA00023136"/>
    </source>
</evidence>
<keyword evidence="14" id="KW-0675">Receptor</keyword>
<dbReference type="PANTHER" id="PTHR47234">
    <property type="match status" value="1"/>
</dbReference>
<dbReference type="InterPro" id="IPR039426">
    <property type="entry name" value="TonB-dep_rcpt-like"/>
</dbReference>
<sequence>MGVLKSRSISDRETEEGLKRVKLQTYFKASTAPAVLGLALIAQPAMAQDADEGADEAPAASIVVTGSRIKQPNLESASPITVVSAAEITQTGTTRVEDLVNSLPQVFAGQGSNVSNGATGTATLNLRGLGSERTLVLLNGRRLVPGDPTTSAADINVIPAALIKRVDVLTGGASSVYGADAVSGVVNFVLDTEFEGFKLDTQYSVYSHKNRAGSSITDALDARNFPYPSGTTTDGGTFDATLAFGTSFDDGRGHATAYVGYRKIKAVNQSRRDYSACALSGRTAAQVQANGQLYSCGGSATSPTGTVFAFDSDDPRTSSFTSLTYQFGPNATILPGFTAFNFAPTNYFQRPDERYTAGVFADYEISEALHPYMEFNFMDDRTVAQIAPSGNFGNTLSLNCDNPLLGADQLALICDTENLLVSPAPGDAFFVVGNAAAENAARTARNIGEPLLGLTPFNFIDPTTGATYNRGFAQILRRNIEGGSRRDDLQHTSYRAVIGSRGDLGSAWSYDLYYQYGRTNFAQTYQNDLSVTRITRALDVVDDGNGNAVCRSVLDGSDPNCVPWNIFSPGTVTPDAAATAYLSTPGFSRGIVSEQVLSGYVSGALGEYGVQSPWASEGVGIVLGGEYRKEKLEFLSDLAFQTGDLAGQGAPTLPVSGSFNVKEVFTEVRVPVAQDSWVYDFTITGGYRYSDYSTGATTDTYKIEAEFAPTADIRLRGGYNRAVRAPTVQDLFAPQRVALDGSTDPCSDFAITAADVGCIAQGLSVGQVVPSNPASQYNGLIGGNPDLVPESADTYTVGLVFTPTFIPGFSATVDYFNIKVKDAIQGIGADTILSACTATADPTYCSLINRDASGSIWRSSGGFVNDLSQNIGGVETSGIDVNVAYSRQIGNAGRLSFTFIGTYLDELVTDTGVDVPGLDQTYDCVGLYGNACGTPNPEWRHQARLSFDMPSGIGASIRWRYFGSVSLDALESNTNLSSTGNSGPAPGGVARPGLAGFNSVNYFDLALTFEVGDHYKFRLGANNIFDKAPPVTGSQACPAGFCNGNTFAQVYDAIGRYLYAGVTLEF</sequence>
<evidence type="ECO:0000256" key="4">
    <source>
        <dbReference type="ARBA" id="ARBA00022692"/>
    </source>
</evidence>
<organism evidence="14 15">
    <name type="scientific">Erythrobacter mangrovi</name>
    <dbReference type="NCBI Taxonomy" id="2739433"/>
    <lineage>
        <taxon>Bacteria</taxon>
        <taxon>Pseudomonadati</taxon>
        <taxon>Pseudomonadota</taxon>
        <taxon>Alphaproteobacteria</taxon>
        <taxon>Sphingomonadales</taxon>
        <taxon>Erythrobacteraceae</taxon>
        <taxon>Erythrobacter/Porphyrobacter group</taxon>
        <taxon>Erythrobacter</taxon>
    </lineage>
</organism>
<keyword evidence="4 9" id="KW-0812">Transmembrane</keyword>
<evidence type="ECO:0000256" key="5">
    <source>
        <dbReference type="ARBA" id="ARBA00022729"/>
    </source>
</evidence>
<comment type="subcellular location">
    <subcellularLocation>
        <location evidence="1 9">Cell outer membrane</location>
        <topology evidence="1 9">Multi-pass membrane protein</topology>
    </subcellularLocation>
</comment>
<feature type="domain" description="TonB-dependent receptor plug" evidence="13">
    <location>
        <begin position="74"/>
        <end position="185"/>
    </location>
</feature>
<accession>A0A7D3X9L8</accession>
<gene>
    <name evidence="14" type="ORF">HQR01_01720</name>
</gene>
<dbReference type="InterPro" id="IPR010917">
    <property type="entry name" value="TonB_rcpt_CS"/>
</dbReference>
<dbReference type="GO" id="GO:0009279">
    <property type="term" value="C:cell outer membrane"/>
    <property type="evidence" value="ECO:0007669"/>
    <property type="project" value="UniProtKB-SubCell"/>
</dbReference>
<keyword evidence="2 9" id="KW-0813">Transport</keyword>
<evidence type="ECO:0000256" key="10">
    <source>
        <dbReference type="PROSITE-ProRule" id="PRU10144"/>
    </source>
</evidence>
<dbReference type="InterPro" id="IPR012910">
    <property type="entry name" value="Plug_dom"/>
</dbReference>
<evidence type="ECO:0000259" key="12">
    <source>
        <dbReference type="Pfam" id="PF00593"/>
    </source>
</evidence>
<dbReference type="EMBL" id="CP053921">
    <property type="protein sequence ID" value="QKG70190.1"/>
    <property type="molecule type" value="Genomic_DNA"/>
</dbReference>
<evidence type="ECO:0000313" key="15">
    <source>
        <dbReference type="Proteomes" id="UP000504693"/>
    </source>
</evidence>
<dbReference type="InterPro" id="IPR036942">
    <property type="entry name" value="Beta-barrel_TonB_sf"/>
</dbReference>
<evidence type="ECO:0000256" key="9">
    <source>
        <dbReference type="PROSITE-ProRule" id="PRU01360"/>
    </source>
</evidence>
<evidence type="ECO:0000256" key="3">
    <source>
        <dbReference type="ARBA" id="ARBA00022452"/>
    </source>
</evidence>
<keyword evidence="3 9" id="KW-1134">Transmembrane beta strand</keyword>
<dbReference type="Gene3D" id="2.40.170.20">
    <property type="entry name" value="TonB-dependent receptor, beta-barrel domain"/>
    <property type="match status" value="1"/>
</dbReference>
<feature type="domain" description="TonB-dependent receptor-like beta-barrel" evidence="12">
    <location>
        <begin position="456"/>
        <end position="1024"/>
    </location>
</feature>
<dbReference type="InterPro" id="IPR000531">
    <property type="entry name" value="Beta-barrel_TonB"/>
</dbReference>